<comment type="subcellular location">
    <subcellularLocation>
        <location evidence="1">Membrane</location>
        <topology evidence="1">Multi-pass membrane protein</topology>
    </subcellularLocation>
</comment>
<dbReference type="GO" id="GO:0016020">
    <property type="term" value="C:membrane"/>
    <property type="evidence" value="ECO:0007669"/>
    <property type="project" value="UniProtKB-SubCell"/>
</dbReference>
<evidence type="ECO:0000256" key="6">
    <source>
        <dbReference type="ARBA" id="ARBA00023136"/>
    </source>
</evidence>
<feature type="transmembrane region" description="Helical" evidence="9">
    <location>
        <begin position="103"/>
        <end position="125"/>
    </location>
</feature>
<keyword evidence="5 9" id="KW-1133">Transmembrane helix</keyword>
<keyword evidence="3 9" id="KW-0812">Transmembrane</keyword>
<keyword evidence="2" id="KW-0716">Sensory transduction</keyword>
<keyword evidence="4" id="KW-0552">Olfaction</keyword>
<keyword evidence="8" id="KW-0807">Transducer</keyword>
<dbReference type="STRING" id="94128.A0A2A3ESJ7"/>
<evidence type="ECO:0000256" key="8">
    <source>
        <dbReference type="ARBA" id="ARBA00023224"/>
    </source>
</evidence>
<organism evidence="10 11">
    <name type="scientific">Apis cerana cerana</name>
    <name type="common">Oriental honeybee</name>
    <dbReference type="NCBI Taxonomy" id="94128"/>
    <lineage>
        <taxon>Eukaryota</taxon>
        <taxon>Metazoa</taxon>
        <taxon>Ecdysozoa</taxon>
        <taxon>Arthropoda</taxon>
        <taxon>Hexapoda</taxon>
        <taxon>Insecta</taxon>
        <taxon>Pterygota</taxon>
        <taxon>Neoptera</taxon>
        <taxon>Endopterygota</taxon>
        <taxon>Hymenoptera</taxon>
        <taxon>Apocrita</taxon>
        <taxon>Aculeata</taxon>
        <taxon>Apoidea</taxon>
        <taxon>Anthophila</taxon>
        <taxon>Apidae</taxon>
        <taxon>Apis</taxon>
    </lineage>
</organism>
<protein>
    <submittedName>
        <fullName evidence="10">Odorant receptor 49b</fullName>
    </submittedName>
</protein>
<dbReference type="OrthoDB" id="8185860at2759"/>
<gene>
    <name evidence="10" type="ORF">APICC_09009</name>
</gene>
<sequence length="204" mass="23563">MGMLNMEIRQVLHILELTGTFTCTWPINPNDSKKYIIIRNILWTFTILNVIFLTISLMLAIFHFRNDIPKSMKTASEMAALLEVALDLTLCKWNNNEMQDQSLGVLTQFLPLVMSGMLHLFVIAWPADDLRESSIQFAESINDIQWLGQSRKMKSCVIFMMIRSQKSFLIRMNSLLPPLSLEYCSNFVTTISSYFMAMRTMIES</sequence>
<evidence type="ECO:0000256" key="1">
    <source>
        <dbReference type="ARBA" id="ARBA00004141"/>
    </source>
</evidence>
<dbReference type="InterPro" id="IPR004117">
    <property type="entry name" value="7tm6_olfct_rcpt"/>
</dbReference>
<evidence type="ECO:0000256" key="7">
    <source>
        <dbReference type="ARBA" id="ARBA00023170"/>
    </source>
</evidence>
<dbReference type="EMBL" id="KZ288193">
    <property type="protein sequence ID" value="PBC34109.1"/>
    <property type="molecule type" value="Genomic_DNA"/>
</dbReference>
<dbReference type="GO" id="GO:0007165">
    <property type="term" value="P:signal transduction"/>
    <property type="evidence" value="ECO:0007669"/>
    <property type="project" value="UniProtKB-KW"/>
</dbReference>
<keyword evidence="7 10" id="KW-0675">Receptor</keyword>
<dbReference type="Pfam" id="PF02949">
    <property type="entry name" value="7tm_6"/>
    <property type="match status" value="1"/>
</dbReference>
<keyword evidence="11" id="KW-1185">Reference proteome</keyword>
<dbReference type="GO" id="GO:0005549">
    <property type="term" value="F:odorant binding"/>
    <property type="evidence" value="ECO:0007669"/>
    <property type="project" value="InterPro"/>
</dbReference>
<evidence type="ECO:0000256" key="9">
    <source>
        <dbReference type="SAM" id="Phobius"/>
    </source>
</evidence>
<accession>A0A2A3ESJ7</accession>
<dbReference type="GO" id="GO:0004984">
    <property type="term" value="F:olfactory receptor activity"/>
    <property type="evidence" value="ECO:0007669"/>
    <property type="project" value="InterPro"/>
</dbReference>
<evidence type="ECO:0000256" key="5">
    <source>
        <dbReference type="ARBA" id="ARBA00022989"/>
    </source>
</evidence>
<evidence type="ECO:0000313" key="11">
    <source>
        <dbReference type="Proteomes" id="UP000242457"/>
    </source>
</evidence>
<dbReference type="AlphaFoldDB" id="A0A2A3ESJ7"/>
<evidence type="ECO:0000256" key="3">
    <source>
        <dbReference type="ARBA" id="ARBA00022692"/>
    </source>
</evidence>
<dbReference type="Proteomes" id="UP000242457">
    <property type="component" value="Unassembled WGS sequence"/>
</dbReference>
<proteinExistence type="predicted"/>
<reference evidence="10 11" key="1">
    <citation type="submission" date="2014-07" db="EMBL/GenBank/DDBJ databases">
        <title>Genomic and transcriptomic analysis on Apis cerana provide comprehensive insights into honey bee biology.</title>
        <authorList>
            <person name="Diao Q."/>
            <person name="Sun L."/>
            <person name="Zheng H."/>
            <person name="Zheng H."/>
            <person name="Xu S."/>
            <person name="Wang S."/>
            <person name="Zeng Z."/>
            <person name="Hu F."/>
            <person name="Su S."/>
            <person name="Wu J."/>
        </authorList>
    </citation>
    <scope>NUCLEOTIDE SEQUENCE [LARGE SCALE GENOMIC DNA]</scope>
    <source>
        <tissue evidence="10">Pupae without intestine</tissue>
    </source>
</reference>
<feature type="transmembrane region" description="Helical" evidence="9">
    <location>
        <begin position="41"/>
        <end position="64"/>
    </location>
</feature>
<evidence type="ECO:0000256" key="2">
    <source>
        <dbReference type="ARBA" id="ARBA00022606"/>
    </source>
</evidence>
<name>A0A2A3ESJ7_APICC</name>
<evidence type="ECO:0000256" key="4">
    <source>
        <dbReference type="ARBA" id="ARBA00022725"/>
    </source>
</evidence>
<keyword evidence="6 9" id="KW-0472">Membrane</keyword>
<evidence type="ECO:0000313" key="10">
    <source>
        <dbReference type="EMBL" id="PBC34109.1"/>
    </source>
</evidence>